<evidence type="ECO:0000259" key="14">
    <source>
        <dbReference type="Pfam" id="PF01872"/>
    </source>
</evidence>
<dbReference type="SUPFAM" id="SSF53597">
    <property type="entry name" value="Dihydrofolate reductase-like"/>
    <property type="match status" value="1"/>
</dbReference>
<evidence type="ECO:0000256" key="10">
    <source>
        <dbReference type="ARBA" id="ARBA00031630"/>
    </source>
</evidence>
<evidence type="ECO:0000313" key="15">
    <source>
        <dbReference type="EMBL" id="CCX05213.1"/>
    </source>
</evidence>
<dbReference type="STRING" id="1076935.U4KUW0"/>
<dbReference type="eggNOG" id="ENOG502RZWZ">
    <property type="taxonomic scope" value="Eukaryota"/>
</dbReference>
<keyword evidence="8" id="KW-0560">Oxidoreductase</keyword>
<organism evidence="15 16">
    <name type="scientific">Pyronema omphalodes (strain CBS 100304)</name>
    <name type="common">Pyronema confluens</name>
    <dbReference type="NCBI Taxonomy" id="1076935"/>
    <lineage>
        <taxon>Eukaryota</taxon>
        <taxon>Fungi</taxon>
        <taxon>Dikarya</taxon>
        <taxon>Ascomycota</taxon>
        <taxon>Pezizomycotina</taxon>
        <taxon>Pezizomycetes</taxon>
        <taxon>Pezizales</taxon>
        <taxon>Pyronemataceae</taxon>
        <taxon>Pyronema</taxon>
    </lineage>
</organism>
<evidence type="ECO:0000256" key="8">
    <source>
        <dbReference type="ARBA" id="ARBA00023002"/>
    </source>
</evidence>
<evidence type="ECO:0000256" key="5">
    <source>
        <dbReference type="ARBA" id="ARBA00015035"/>
    </source>
</evidence>
<evidence type="ECO:0000256" key="7">
    <source>
        <dbReference type="ARBA" id="ARBA00022857"/>
    </source>
</evidence>
<dbReference type="AlphaFoldDB" id="U4KUW0"/>
<evidence type="ECO:0000256" key="2">
    <source>
        <dbReference type="ARBA" id="ARBA00005104"/>
    </source>
</evidence>
<comment type="similarity">
    <text evidence="3">Belongs to the HTP reductase family.</text>
</comment>
<dbReference type="Pfam" id="PF01872">
    <property type="entry name" value="RibD_C"/>
    <property type="match status" value="1"/>
</dbReference>
<comment type="pathway">
    <text evidence="2">Cofactor biosynthesis; riboflavin biosynthesis.</text>
</comment>
<comment type="catalytic activity">
    <reaction evidence="11">
        <text>2,5-diamino-6-(1-D-ribitylamino)pyrimidin-4(3H)-one 5'-phosphate + NAD(+) = 2,5-diamino-6-(1-D-ribosylamino)pyrimidin-4(3H)-one 5'-phosphate + NADH + H(+)</text>
        <dbReference type="Rhea" id="RHEA:27274"/>
        <dbReference type="ChEBI" id="CHEBI:15378"/>
        <dbReference type="ChEBI" id="CHEBI:57540"/>
        <dbReference type="ChEBI" id="CHEBI:57945"/>
        <dbReference type="ChEBI" id="CHEBI:58890"/>
        <dbReference type="ChEBI" id="CHEBI:59545"/>
        <dbReference type="EC" id="1.1.1.302"/>
    </reaction>
</comment>
<evidence type="ECO:0000256" key="9">
    <source>
        <dbReference type="ARBA" id="ARBA00030073"/>
    </source>
</evidence>
<dbReference type="InterPro" id="IPR024072">
    <property type="entry name" value="DHFR-like_dom_sf"/>
</dbReference>
<accession>U4KUW0</accession>
<dbReference type="Gene3D" id="3.40.430.10">
    <property type="entry name" value="Dihydrofolate Reductase, subunit A"/>
    <property type="match status" value="1"/>
</dbReference>
<keyword evidence="7" id="KW-0521">NADP</keyword>
<sequence length="266" mass="28385">MSTPLELPASVSPFLSTYLPPASPSSSPDPLEPEETEPASRPFVTLTYATSLDSHLSIAPGVQTALSGPESKALTHHLRTFHDAILIGASTAVADDPGLNSRLPGTTLSQQPRPIILDPTFRWQLTRESRVLRTTRDGQGLAPWVFVAKEPEAGDVRVGVLEEVGGQLVVLEQEDGKEWGWEKILAKLAELGIKSVMVEGGARVANGLLKRGDLVDSVVVTVAPVYLGKGGVNVSPEGVVRFRDVAWCTLGRDVVMAGRVELVEGV</sequence>
<feature type="region of interest" description="Disordered" evidence="13">
    <location>
        <begin position="1"/>
        <end position="39"/>
    </location>
</feature>
<protein>
    <recommendedName>
        <fullName evidence="5">2,5-diamino-6-ribosylamino-4(3H)-pyrimidinone 5'-phosphate reductase</fullName>
        <ecNumber evidence="4">1.1.1.302</ecNumber>
    </recommendedName>
    <alternativeName>
        <fullName evidence="10">2,5-diamino-6-(5-phospho-D-ribosylamino)pyrimidin-4(3H)-one reductase</fullName>
    </alternativeName>
    <alternativeName>
        <fullName evidence="9">2,5-diamino-6-ribitylamino-4(3H)-pyrimidinone 5'-phosphate synthase</fullName>
    </alternativeName>
</protein>
<evidence type="ECO:0000256" key="13">
    <source>
        <dbReference type="SAM" id="MobiDB-lite"/>
    </source>
</evidence>
<keyword evidence="6" id="KW-0686">Riboflavin biosynthesis</keyword>
<dbReference type="PANTHER" id="PTHR38011:SF7">
    <property type="entry name" value="2,5-DIAMINO-6-RIBOSYLAMINO-4(3H)-PYRIMIDINONE 5'-PHOSPHATE REDUCTASE"/>
    <property type="match status" value="1"/>
</dbReference>
<dbReference type="Proteomes" id="UP000018144">
    <property type="component" value="Unassembled WGS sequence"/>
</dbReference>
<gene>
    <name evidence="15" type="ORF">PCON_04800</name>
</gene>
<evidence type="ECO:0000256" key="3">
    <source>
        <dbReference type="ARBA" id="ARBA00009723"/>
    </source>
</evidence>
<keyword evidence="16" id="KW-1185">Reference proteome</keyword>
<dbReference type="OrthoDB" id="5432at2759"/>
<evidence type="ECO:0000256" key="12">
    <source>
        <dbReference type="ARBA" id="ARBA00049020"/>
    </source>
</evidence>
<reference evidence="15 16" key="1">
    <citation type="journal article" date="2013" name="PLoS Genet.">
        <title>The genome and development-dependent transcriptomes of Pyronema confluens: a window into fungal evolution.</title>
        <authorList>
            <person name="Traeger S."/>
            <person name="Altegoer F."/>
            <person name="Freitag M."/>
            <person name="Gabaldon T."/>
            <person name="Kempken F."/>
            <person name="Kumar A."/>
            <person name="Marcet-Houben M."/>
            <person name="Poggeler S."/>
            <person name="Stajich J.E."/>
            <person name="Nowrousian M."/>
        </authorList>
    </citation>
    <scope>NUCLEOTIDE SEQUENCE [LARGE SCALE GENOMIC DNA]</scope>
    <source>
        <strain evidence="16">CBS 100304</strain>
        <tissue evidence="15">Vegetative mycelium</tissue>
    </source>
</reference>
<dbReference type="GO" id="GO:0008703">
    <property type="term" value="F:5-amino-6-(5-phosphoribosylamino)uracil reductase activity"/>
    <property type="evidence" value="ECO:0007669"/>
    <property type="project" value="InterPro"/>
</dbReference>
<dbReference type="EMBL" id="HF935238">
    <property type="protein sequence ID" value="CCX05213.1"/>
    <property type="molecule type" value="Genomic_DNA"/>
</dbReference>
<comment type="catalytic activity">
    <reaction evidence="12">
        <text>2,5-diamino-6-(1-D-ribitylamino)pyrimidin-4(3H)-one 5'-phosphate + NADP(+) = 2,5-diamino-6-(1-D-ribosylamino)pyrimidin-4(3H)-one 5'-phosphate + NADPH + H(+)</text>
        <dbReference type="Rhea" id="RHEA:27278"/>
        <dbReference type="ChEBI" id="CHEBI:15378"/>
        <dbReference type="ChEBI" id="CHEBI:57783"/>
        <dbReference type="ChEBI" id="CHEBI:58349"/>
        <dbReference type="ChEBI" id="CHEBI:58890"/>
        <dbReference type="ChEBI" id="CHEBI:59545"/>
        <dbReference type="EC" id="1.1.1.302"/>
    </reaction>
</comment>
<comment type="function">
    <text evidence="1">Catalyzes an early step in riboflavin biosynthesis, the NADPH-dependent reduction of the ribose side chain of 2,5-diamino-6-ribosylamino-4(3H)-pyrimidinone 5'-phosphate, yielding 2,5-diamino-6-ribitylamino-4(3H)-pyrimidinone 5'-phosphate.</text>
</comment>
<dbReference type="OMA" id="HYLRYHH"/>
<dbReference type="InterPro" id="IPR002734">
    <property type="entry name" value="RibDG_C"/>
</dbReference>
<evidence type="ECO:0000256" key="6">
    <source>
        <dbReference type="ARBA" id="ARBA00022619"/>
    </source>
</evidence>
<evidence type="ECO:0000313" key="16">
    <source>
        <dbReference type="Proteomes" id="UP000018144"/>
    </source>
</evidence>
<dbReference type="PANTHER" id="PTHR38011">
    <property type="entry name" value="DIHYDROFOLATE REDUCTASE FAMILY PROTEIN (AFU_ORTHOLOGUE AFUA_8G06820)"/>
    <property type="match status" value="1"/>
</dbReference>
<evidence type="ECO:0000256" key="1">
    <source>
        <dbReference type="ARBA" id="ARBA00003555"/>
    </source>
</evidence>
<feature type="domain" description="Bacterial bifunctional deaminase-reductase C-terminal" evidence="14">
    <location>
        <begin position="42"/>
        <end position="255"/>
    </location>
</feature>
<proteinExistence type="inferred from homology"/>
<dbReference type="InterPro" id="IPR050765">
    <property type="entry name" value="Riboflavin_Biosynth_HTPR"/>
</dbReference>
<dbReference type="EC" id="1.1.1.302" evidence="4"/>
<evidence type="ECO:0000256" key="4">
    <source>
        <dbReference type="ARBA" id="ARBA00012851"/>
    </source>
</evidence>
<dbReference type="GO" id="GO:0009231">
    <property type="term" value="P:riboflavin biosynthetic process"/>
    <property type="evidence" value="ECO:0007669"/>
    <property type="project" value="UniProtKB-KW"/>
</dbReference>
<name>U4KUW0_PYROM</name>
<evidence type="ECO:0000256" key="11">
    <source>
        <dbReference type="ARBA" id="ARBA00047550"/>
    </source>
</evidence>